<dbReference type="STRING" id="69974.MPLDJ20_240087"/>
<dbReference type="InterPro" id="IPR014719">
    <property type="entry name" value="Ribosomal_bL12_C/ClpS-like"/>
</dbReference>
<evidence type="ECO:0000313" key="4">
    <source>
        <dbReference type="EMBL" id="CDX54647.1"/>
    </source>
</evidence>
<dbReference type="HAMAP" id="MF_00302">
    <property type="entry name" value="ClpS"/>
    <property type="match status" value="1"/>
</dbReference>
<evidence type="ECO:0000313" key="3">
    <source>
        <dbReference type="EMBL" id="CDX14753.1"/>
    </source>
</evidence>
<dbReference type="SUPFAM" id="SSF54736">
    <property type="entry name" value="ClpS-like"/>
    <property type="match status" value="1"/>
</dbReference>
<dbReference type="Proteomes" id="UP000045285">
    <property type="component" value="Unassembled WGS sequence"/>
</dbReference>
<keyword evidence="3" id="KW-0645">Protease</keyword>
<comment type="similarity">
    <text evidence="1">Belongs to the ClpS family.</text>
</comment>
<comment type="subunit">
    <text evidence="1">Binds to the N-terminal domain of the chaperone ClpA.</text>
</comment>
<dbReference type="GO" id="GO:0008233">
    <property type="term" value="F:peptidase activity"/>
    <property type="evidence" value="ECO:0007669"/>
    <property type="project" value="UniProtKB-KW"/>
</dbReference>
<dbReference type="InterPro" id="IPR003769">
    <property type="entry name" value="ClpS_core"/>
</dbReference>
<dbReference type="FunFam" id="3.30.1390.10:FF:000002">
    <property type="entry name" value="ATP-dependent Clp protease adapter protein ClpS"/>
    <property type="match status" value="1"/>
</dbReference>
<gene>
    <name evidence="1 3" type="primary">clpS</name>
    <name evidence="4" type="ORF">MPL1032_190194</name>
    <name evidence="3" type="ORF">MPL3356_160129</name>
</gene>
<keyword evidence="5" id="KW-1185">Reference proteome</keyword>
<dbReference type="Pfam" id="PF02617">
    <property type="entry name" value="ClpS"/>
    <property type="match status" value="1"/>
</dbReference>
<sequence length="134" mass="15354">MLNSHEDSKRLDYVTIGLTATADVVRMQSDGDRNDPGRGTAVITRTKTKTKKPSLYRVLILNDDYTPMEFVVHVLERFFQKDREAATRIMLHVHNHGVGECGVYTFEVAETKVSQVMDFARQNQHPLQCVMEKK</sequence>
<dbReference type="GO" id="GO:0006508">
    <property type="term" value="P:proteolysis"/>
    <property type="evidence" value="ECO:0007669"/>
    <property type="project" value="UniProtKB-UniRule"/>
</dbReference>
<dbReference type="NCBIfam" id="NF000669">
    <property type="entry name" value="PRK00033.1-2"/>
    <property type="match status" value="1"/>
</dbReference>
<evidence type="ECO:0000256" key="1">
    <source>
        <dbReference type="HAMAP-Rule" id="MF_00302"/>
    </source>
</evidence>
<dbReference type="EMBL" id="CCND01000011">
    <property type="protein sequence ID" value="CDX54647.1"/>
    <property type="molecule type" value="Genomic_DNA"/>
</dbReference>
<reference evidence="6" key="4">
    <citation type="submission" date="2014-08" db="EMBL/GenBank/DDBJ databases">
        <authorList>
            <person name="Edwards T."/>
        </authorList>
    </citation>
    <scope>NUCLEOTIDE SEQUENCE [LARGE SCALE GENOMIC DNA]</scope>
</reference>
<accession>A0A090DLB1</accession>
<dbReference type="AlphaFoldDB" id="A0A090DLB1"/>
<reference evidence="4" key="1">
    <citation type="submission" date="2014-08" db="EMBL/GenBank/DDBJ databases">
        <title>DNA barcoding of Bradysia (Diptera: Sciaridae) for detection of the immature stages on agricultural crops.</title>
        <authorList>
            <person name="Shin S."/>
            <person name="Jung S."/>
            <person name="Heller K."/>
            <person name="Menzel F."/>
            <person name="Hong T.-K."/>
            <person name="Lee H."/>
            <person name="Lee S."/>
        </authorList>
    </citation>
    <scope>NUCLEOTIDE SEQUENCE</scope>
</reference>
<evidence type="ECO:0000313" key="6">
    <source>
        <dbReference type="Proteomes" id="UP000182888"/>
    </source>
</evidence>
<keyword evidence="3" id="KW-0378">Hydrolase</keyword>
<dbReference type="PANTHER" id="PTHR33473:SF19">
    <property type="entry name" value="ATP-DEPENDENT CLP PROTEASE ADAPTER PROTEIN CLPS"/>
    <property type="match status" value="1"/>
</dbReference>
<evidence type="ECO:0000259" key="2">
    <source>
        <dbReference type="Pfam" id="PF02617"/>
    </source>
</evidence>
<organism evidence="3 5">
    <name type="scientific">Mesorhizobium plurifarium</name>
    <dbReference type="NCBI Taxonomy" id="69974"/>
    <lineage>
        <taxon>Bacteria</taxon>
        <taxon>Pseudomonadati</taxon>
        <taxon>Pseudomonadota</taxon>
        <taxon>Alphaproteobacteria</taxon>
        <taxon>Hyphomicrobiales</taxon>
        <taxon>Phyllobacteriaceae</taxon>
        <taxon>Mesorhizobium</taxon>
    </lineage>
</organism>
<protein>
    <recommendedName>
        <fullName evidence="1">ATP-dependent Clp protease adapter protein ClpS</fullName>
    </recommendedName>
</protein>
<dbReference type="Proteomes" id="UP000182888">
    <property type="component" value="Unassembled WGS sequence"/>
</dbReference>
<proteinExistence type="inferred from homology"/>
<dbReference type="Gene3D" id="3.30.1390.10">
    <property type="match status" value="1"/>
</dbReference>
<dbReference type="InterPro" id="IPR022935">
    <property type="entry name" value="ClpS"/>
</dbReference>
<dbReference type="NCBIfam" id="NF000672">
    <property type="entry name" value="PRK00033.1-5"/>
    <property type="match status" value="1"/>
</dbReference>
<reference evidence="5" key="2">
    <citation type="submission" date="2014-08" db="EMBL/GenBank/DDBJ databases">
        <authorList>
            <person name="Moulin L."/>
        </authorList>
    </citation>
    <scope>NUCLEOTIDE SEQUENCE [LARGE SCALE GENOMIC DNA]</scope>
</reference>
<name>A0A090DLB1_MESPL</name>
<feature type="domain" description="Adaptor protein ClpS core" evidence="2">
    <location>
        <begin position="51"/>
        <end position="129"/>
    </location>
</feature>
<comment type="function">
    <text evidence="1">Involved in the modulation of the specificity of the ClpAP-mediated ATP-dependent protein degradation.</text>
</comment>
<reference evidence="3" key="3">
    <citation type="submission" date="2014-08" db="EMBL/GenBank/DDBJ databases">
        <authorList>
            <person name="Moulin Lionel"/>
        </authorList>
    </citation>
    <scope>NUCLEOTIDE SEQUENCE [LARGE SCALE GENOMIC DNA]</scope>
</reference>
<evidence type="ECO:0000313" key="5">
    <source>
        <dbReference type="Proteomes" id="UP000045285"/>
    </source>
</evidence>
<dbReference type="PANTHER" id="PTHR33473">
    <property type="entry name" value="ATP-DEPENDENT CLP PROTEASE ADAPTER PROTEIN CLPS1, CHLOROPLASTIC"/>
    <property type="match status" value="1"/>
</dbReference>
<dbReference type="GO" id="GO:0030163">
    <property type="term" value="P:protein catabolic process"/>
    <property type="evidence" value="ECO:0007669"/>
    <property type="project" value="InterPro"/>
</dbReference>
<dbReference type="EMBL" id="CCMZ01000008">
    <property type="protein sequence ID" value="CDX14753.1"/>
    <property type="molecule type" value="Genomic_DNA"/>
</dbReference>